<dbReference type="PANTHER" id="PTHR11439">
    <property type="entry name" value="GAG-POL-RELATED RETROTRANSPOSON"/>
    <property type="match status" value="1"/>
</dbReference>
<dbReference type="AlphaFoldDB" id="A0A6D2I356"/>
<dbReference type="CDD" id="cd09272">
    <property type="entry name" value="RNase_HI_RT_Ty1"/>
    <property type="match status" value="1"/>
</dbReference>
<name>A0A6D2I356_9BRAS</name>
<dbReference type="Pfam" id="PF07727">
    <property type="entry name" value="RVT_2"/>
    <property type="match status" value="1"/>
</dbReference>
<accession>A0A6D2I356</accession>
<dbReference type="PANTHER" id="PTHR11439:SF491">
    <property type="entry name" value="INTEGRASE CATALYTIC DOMAIN-CONTAINING PROTEIN"/>
    <property type="match status" value="1"/>
</dbReference>
<feature type="domain" description="Reverse transcriptase Ty1/copia-type" evidence="1">
    <location>
        <begin position="6"/>
        <end position="109"/>
    </location>
</feature>
<evidence type="ECO:0000313" key="2">
    <source>
        <dbReference type="EMBL" id="CAA7024020.1"/>
    </source>
</evidence>
<reference evidence="2" key="1">
    <citation type="submission" date="2020-01" db="EMBL/GenBank/DDBJ databases">
        <authorList>
            <person name="Mishra B."/>
        </authorList>
    </citation>
    <scope>NUCLEOTIDE SEQUENCE [LARGE SCALE GENOMIC DNA]</scope>
</reference>
<dbReference type="SUPFAM" id="SSF56672">
    <property type="entry name" value="DNA/RNA polymerases"/>
    <property type="match status" value="1"/>
</dbReference>
<dbReference type="EMBL" id="CACVBM020000854">
    <property type="protein sequence ID" value="CAA7024020.1"/>
    <property type="molecule type" value="Genomic_DNA"/>
</dbReference>
<protein>
    <recommendedName>
        <fullName evidence="1">Reverse transcriptase Ty1/copia-type domain-containing protein</fullName>
    </recommendedName>
</protein>
<keyword evidence="3" id="KW-1185">Reference proteome</keyword>
<evidence type="ECO:0000313" key="3">
    <source>
        <dbReference type="Proteomes" id="UP000467841"/>
    </source>
</evidence>
<evidence type="ECO:0000259" key="1">
    <source>
        <dbReference type="Pfam" id="PF07727"/>
    </source>
</evidence>
<gene>
    <name evidence="2" type="ORF">MERR_LOCUS11255</name>
</gene>
<dbReference type="InterPro" id="IPR013103">
    <property type="entry name" value="RVT_2"/>
</dbReference>
<dbReference type="InterPro" id="IPR043502">
    <property type="entry name" value="DNA/RNA_pol_sf"/>
</dbReference>
<proteinExistence type="predicted"/>
<dbReference type="Proteomes" id="UP000467841">
    <property type="component" value="Unassembled WGS sequence"/>
</dbReference>
<organism evidence="2 3">
    <name type="scientific">Microthlaspi erraticum</name>
    <dbReference type="NCBI Taxonomy" id="1685480"/>
    <lineage>
        <taxon>Eukaryota</taxon>
        <taxon>Viridiplantae</taxon>
        <taxon>Streptophyta</taxon>
        <taxon>Embryophyta</taxon>
        <taxon>Tracheophyta</taxon>
        <taxon>Spermatophyta</taxon>
        <taxon>Magnoliopsida</taxon>
        <taxon>eudicotyledons</taxon>
        <taxon>Gunneridae</taxon>
        <taxon>Pentapetalae</taxon>
        <taxon>rosids</taxon>
        <taxon>malvids</taxon>
        <taxon>Brassicales</taxon>
        <taxon>Brassicaceae</taxon>
        <taxon>Coluteocarpeae</taxon>
        <taxon>Microthlaspi</taxon>
    </lineage>
</organism>
<dbReference type="OrthoDB" id="1645289at2759"/>
<comment type="caution">
    <text evidence="2">The sequence shown here is derived from an EMBL/GenBank/DDBJ whole genome shotgun (WGS) entry which is preliminary data.</text>
</comment>
<sequence length="320" mass="36345">MLANEYCRSEYDYCVYYKMFSSGIYIYLLLYVDDILIASVDKGEVHKLKALLKSEFEMKDLGDSKKVLGMEIVKDRVKGGLWISQESYLMKVLSNFGMEQAKEVSTPMEAHFKLQSATDSELLSHADYMENVPYQSAVGSIMYSMVGTRPDMAYSRISYRNRGDFVVRGYCDSDYAGDQDQRRSITGMVFTAGGNTISWRSTLQKIVALSSTEVEYVSLSEAVKEGVWLKRFAEELGFSQESVEIHCDSQSAIALSKNAVHHERTKHVTVKYHFIRDLISCGEVKVLKIPTAYNPADIFTKVLSVFKLREALKMLRVSKD</sequence>